<keyword evidence="2" id="KW-1185">Reference proteome</keyword>
<name>A0A5S6QCF7_TRIMR</name>
<accession>A0A5S6QCF7</accession>
<feature type="region of interest" description="Disordered" evidence="1">
    <location>
        <begin position="38"/>
        <end position="102"/>
    </location>
</feature>
<dbReference type="WBParaSite" id="TMUE_1000004884.1">
    <property type="protein sequence ID" value="TMUE_1000004884.1"/>
    <property type="gene ID" value="WBGene00299134"/>
</dbReference>
<evidence type="ECO:0000313" key="3">
    <source>
        <dbReference type="WBParaSite" id="TMUE_1000004884.1"/>
    </source>
</evidence>
<evidence type="ECO:0000256" key="1">
    <source>
        <dbReference type="SAM" id="MobiDB-lite"/>
    </source>
</evidence>
<reference evidence="3" key="1">
    <citation type="submission" date="2019-12" db="UniProtKB">
        <authorList>
            <consortium name="WormBaseParasite"/>
        </authorList>
    </citation>
    <scope>IDENTIFICATION</scope>
</reference>
<sequence length="158" mass="17628">MDLPKSDYGEMSASSLADCKLVAKLVLALSWRVRPADRLSKGPKPRALPYRRQWPRSRRQEQRERRIPHVGKRLPAPMGTVGDWPTALAQPRQVGPPSNGGKIYWQPGKAASANAFQKTSQVTSAVRRAKFHHSLRRAMTLREHVQSKCAFRAGLGGP</sequence>
<evidence type="ECO:0000313" key="2">
    <source>
        <dbReference type="Proteomes" id="UP000046395"/>
    </source>
</evidence>
<feature type="compositionally biased region" description="Basic and acidic residues" evidence="1">
    <location>
        <begin position="58"/>
        <end position="67"/>
    </location>
</feature>
<dbReference type="AlphaFoldDB" id="A0A5S6QCF7"/>
<organism evidence="2 3">
    <name type="scientific">Trichuris muris</name>
    <name type="common">Mouse whipworm</name>
    <dbReference type="NCBI Taxonomy" id="70415"/>
    <lineage>
        <taxon>Eukaryota</taxon>
        <taxon>Metazoa</taxon>
        <taxon>Ecdysozoa</taxon>
        <taxon>Nematoda</taxon>
        <taxon>Enoplea</taxon>
        <taxon>Dorylaimia</taxon>
        <taxon>Trichinellida</taxon>
        <taxon>Trichuridae</taxon>
        <taxon>Trichuris</taxon>
    </lineage>
</organism>
<protein>
    <submittedName>
        <fullName evidence="3">Uncharacterized protein</fullName>
    </submittedName>
</protein>
<dbReference type="Proteomes" id="UP000046395">
    <property type="component" value="Unassembled WGS sequence"/>
</dbReference>
<proteinExistence type="predicted"/>